<dbReference type="InterPro" id="IPR028994">
    <property type="entry name" value="Integrin_alpha_N"/>
</dbReference>
<dbReference type="RefSeq" id="WP_146962551.1">
    <property type="nucleotide sequence ID" value="NZ_CP042467.1"/>
</dbReference>
<feature type="domain" description="CARDB" evidence="7">
    <location>
        <begin position="651"/>
        <end position="759"/>
    </location>
</feature>
<proteinExistence type="predicted"/>
<feature type="region of interest" description="Disordered" evidence="6">
    <location>
        <begin position="30"/>
        <end position="71"/>
    </location>
</feature>
<dbReference type="Pfam" id="PF13517">
    <property type="entry name" value="FG-GAP_3"/>
    <property type="match status" value="1"/>
</dbReference>
<comment type="subcellular location">
    <subcellularLocation>
        <location evidence="1">Membrane</location>
        <topology evidence="1">Single-pass membrane protein</topology>
    </subcellularLocation>
</comment>
<gene>
    <name evidence="8" type="ORF">FRD01_19185</name>
</gene>
<organism evidence="8 9">
    <name type="scientific">Microvenator marinus</name>
    <dbReference type="NCBI Taxonomy" id="2600177"/>
    <lineage>
        <taxon>Bacteria</taxon>
        <taxon>Deltaproteobacteria</taxon>
        <taxon>Bradymonadales</taxon>
        <taxon>Microvenatoraceae</taxon>
        <taxon>Microvenator</taxon>
    </lineage>
</organism>
<keyword evidence="3" id="KW-0732">Signal</keyword>
<keyword evidence="5" id="KW-0472">Membrane</keyword>
<dbReference type="PANTHER" id="PTHR21419:SF23">
    <property type="entry name" value="PROTEIN DEFECTIVE IN EXINE FORMATION 1"/>
    <property type="match status" value="1"/>
</dbReference>
<dbReference type="PROSITE" id="PS51257">
    <property type="entry name" value="PROKAR_LIPOPROTEIN"/>
    <property type="match status" value="1"/>
</dbReference>
<evidence type="ECO:0000256" key="6">
    <source>
        <dbReference type="SAM" id="MobiDB-lite"/>
    </source>
</evidence>
<keyword evidence="2" id="KW-0812">Transmembrane</keyword>
<reference evidence="8 9" key="1">
    <citation type="submission" date="2019-08" db="EMBL/GenBank/DDBJ databases">
        <authorList>
            <person name="Liang Q."/>
        </authorList>
    </citation>
    <scope>NUCLEOTIDE SEQUENCE [LARGE SCALE GENOMIC DNA]</scope>
    <source>
        <strain evidence="8 9">V1718</strain>
    </source>
</reference>
<protein>
    <recommendedName>
        <fullName evidence="7">CARDB domain-containing protein</fullName>
    </recommendedName>
</protein>
<evidence type="ECO:0000256" key="5">
    <source>
        <dbReference type="ARBA" id="ARBA00023136"/>
    </source>
</evidence>
<evidence type="ECO:0000256" key="1">
    <source>
        <dbReference type="ARBA" id="ARBA00004167"/>
    </source>
</evidence>
<dbReference type="PANTHER" id="PTHR21419">
    <property type="match status" value="1"/>
</dbReference>
<evidence type="ECO:0000256" key="3">
    <source>
        <dbReference type="ARBA" id="ARBA00022729"/>
    </source>
</evidence>
<evidence type="ECO:0000313" key="8">
    <source>
        <dbReference type="EMBL" id="QED29318.1"/>
    </source>
</evidence>
<dbReference type="OrthoDB" id="5380843at2"/>
<keyword evidence="4" id="KW-1133">Transmembrane helix</keyword>
<dbReference type="InterPro" id="IPR011635">
    <property type="entry name" value="CARDB"/>
</dbReference>
<evidence type="ECO:0000256" key="2">
    <source>
        <dbReference type="ARBA" id="ARBA00022692"/>
    </source>
</evidence>
<evidence type="ECO:0000313" key="9">
    <source>
        <dbReference type="Proteomes" id="UP000321595"/>
    </source>
</evidence>
<keyword evidence="9" id="KW-1185">Reference proteome</keyword>
<feature type="compositionally biased region" description="Acidic residues" evidence="6">
    <location>
        <begin position="57"/>
        <end position="71"/>
    </location>
</feature>
<dbReference type="Proteomes" id="UP000321595">
    <property type="component" value="Chromosome"/>
</dbReference>
<dbReference type="InterPro" id="IPR045232">
    <property type="entry name" value="FAM234"/>
</dbReference>
<dbReference type="Gene3D" id="2.60.40.10">
    <property type="entry name" value="Immunoglobulins"/>
    <property type="match status" value="2"/>
</dbReference>
<dbReference type="SUPFAM" id="SSF69318">
    <property type="entry name" value="Integrin alpha N-terminal domain"/>
    <property type="match status" value="1"/>
</dbReference>
<dbReference type="EMBL" id="CP042467">
    <property type="protein sequence ID" value="QED29318.1"/>
    <property type="molecule type" value="Genomic_DNA"/>
</dbReference>
<dbReference type="AlphaFoldDB" id="A0A5B8XWJ4"/>
<dbReference type="GO" id="GO:0016020">
    <property type="term" value="C:membrane"/>
    <property type="evidence" value="ECO:0007669"/>
    <property type="project" value="UniProtKB-SubCell"/>
</dbReference>
<dbReference type="Pfam" id="PF07705">
    <property type="entry name" value="CARDB"/>
    <property type="match status" value="1"/>
</dbReference>
<evidence type="ECO:0000259" key="7">
    <source>
        <dbReference type="Pfam" id="PF07705"/>
    </source>
</evidence>
<accession>A0A5B8XWJ4</accession>
<dbReference type="InterPro" id="IPR013517">
    <property type="entry name" value="FG-GAP"/>
</dbReference>
<dbReference type="KEGG" id="bbae:FRD01_19185"/>
<sequence>MTRHGFRFLLCLAIFSQACSGCEDQTGTTPDGSDFGMDAGQDMPTDLPVPDSGTDQDQPDSDQTDMGADAEPDAETCESACGSDCCEATEECVQDACLPICEGTRCGASDELCCEGADVCIFDACLAPGQECQSSFECPDGEYCEPTLAACIPKDAINVVCEYRPPVGVFTPSPEQHFPGIERNGNFYSGSLTAPTVADVDGDGMPEVVVQLYRGSLSGAMLVVLNGEDFSLVAAGAVEELIPNTSGLAVGNVDTSTPELEIVGTAVEGGIALYRVNPADQTITRIWHNNEGALGNFDYEGAPTLADLDGDGVPEIIAGFSVLDANGAIWNGLNGGPAGAQNSGSGMTVAVDIDRVADDQGNFHPEIVAGNRVMKLDGTMLWDQSANFGDGYPAVADLDGDGLPEIAAVGQGSLRVFSHDGTLVFGPIDLPGGGQGGPPTIADFDGDGQREISAAGRGQYTVFDPACTGDTPDPTLCPGGGQGEGILWTVTVQDISSSRTGSSVFDFDGDGRAEVVYNDECFLRVFDGITGAVLFETANSTRTGAEMPIVVDVDADFNAEIVVVGNNDQIARDNCETNFPNYPVGGTAGVFVFGDANDNWVSTRRVWNQHPFHITNIQDNGTVPAAPILHYQNPVTNSFRLNVQPDGVFNAPDLTISGVEIRNPTCGESVTVEIAVTVTNAGSLGVGAGTPVSVTATNGQGESVDVADVTTSAALLPSQSETILITWTVPAGWDAADFTIDGVVDPDGTINECDDANNSGSGATSAGGLTFDDLKITNLDVDDVTCSIGTVTITFAIQNDGAMPVPQDLPIVVEALRGATVIPIETVRTSAALQPGGTESFTVTWSTPASLIASSYDVRVSIDPNGEVTACSTDSQTEPGQCLPLQ</sequence>
<evidence type="ECO:0000256" key="4">
    <source>
        <dbReference type="ARBA" id="ARBA00022989"/>
    </source>
</evidence>
<dbReference type="InterPro" id="IPR013783">
    <property type="entry name" value="Ig-like_fold"/>
</dbReference>
<name>A0A5B8XWJ4_9DELT</name>